<dbReference type="InterPro" id="IPR000834">
    <property type="entry name" value="Peptidase_M14"/>
</dbReference>
<dbReference type="AlphaFoldDB" id="A0A821PPF6"/>
<feature type="domain" description="Peptidase M14" evidence="9">
    <location>
        <begin position="157"/>
        <end position="474"/>
    </location>
</feature>
<evidence type="ECO:0000256" key="6">
    <source>
        <dbReference type="ARBA" id="ARBA00023049"/>
    </source>
</evidence>
<comment type="cofactor">
    <cofactor evidence="1">
        <name>Zn(2+)</name>
        <dbReference type="ChEBI" id="CHEBI:29105"/>
    </cofactor>
</comment>
<dbReference type="PANTHER" id="PTHR11705">
    <property type="entry name" value="PROTEASE FAMILY M14 CARBOXYPEPTIDASE A,B"/>
    <property type="match status" value="1"/>
</dbReference>
<dbReference type="GO" id="GO:0006508">
    <property type="term" value="P:proteolysis"/>
    <property type="evidence" value="ECO:0007669"/>
    <property type="project" value="UniProtKB-KW"/>
</dbReference>
<name>A0A821PPF6_9NEOP</name>
<dbReference type="GO" id="GO:0008270">
    <property type="term" value="F:zinc ion binding"/>
    <property type="evidence" value="ECO:0007669"/>
    <property type="project" value="InterPro"/>
</dbReference>
<organism evidence="10 11">
    <name type="scientific">Pieris macdunnoughi</name>
    <dbReference type="NCBI Taxonomy" id="345717"/>
    <lineage>
        <taxon>Eukaryota</taxon>
        <taxon>Metazoa</taxon>
        <taxon>Ecdysozoa</taxon>
        <taxon>Arthropoda</taxon>
        <taxon>Hexapoda</taxon>
        <taxon>Insecta</taxon>
        <taxon>Pterygota</taxon>
        <taxon>Neoptera</taxon>
        <taxon>Endopterygota</taxon>
        <taxon>Lepidoptera</taxon>
        <taxon>Glossata</taxon>
        <taxon>Ditrysia</taxon>
        <taxon>Papilionoidea</taxon>
        <taxon>Pieridae</taxon>
        <taxon>Pierinae</taxon>
        <taxon>Pieris</taxon>
    </lineage>
</organism>
<keyword evidence="5" id="KW-0862">Zinc</keyword>
<comment type="similarity">
    <text evidence="2 7">Belongs to the peptidase M14 family.</text>
</comment>
<evidence type="ECO:0000256" key="7">
    <source>
        <dbReference type="PROSITE-ProRule" id="PRU01379"/>
    </source>
</evidence>
<reference evidence="10" key="1">
    <citation type="submission" date="2021-02" db="EMBL/GenBank/DDBJ databases">
        <authorList>
            <person name="Steward A R."/>
        </authorList>
    </citation>
    <scope>NUCLEOTIDE SEQUENCE</scope>
</reference>
<evidence type="ECO:0000259" key="9">
    <source>
        <dbReference type="PROSITE" id="PS52035"/>
    </source>
</evidence>
<dbReference type="SMART" id="SM00631">
    <property type="entry name" value="Zn_pept"/>
    <property type="match status" value="1"/>
</dbReference>
<dbReference type="Pfam" id="PF00246">
    <property type="entry name" value="Peptidase_M14"/>
    <property type="match status" value="1"/>
</dbReference>
<keyword evidence="4" id="KW-0378">Hydrolase</keyword>
<dbReference type="Gene3D" id="3.40.630.10">
    <property type="entry name" value="Zn peptidases"/>
    <property type="match status" value="1"/>
</dbReference>
<dbReference type="PROSITE" id="PS52035">
    <property type="entry name" value="PEPTIDASE_M14"/>
    <property type="match status" value="1"/>
</dbReference>
<keyword evidence="3" id="KW-0645">Protease</keyword>
<dbReference type="GO" id="GO:0004181">
    <property type="term" value="F:metallocarboxypeptidase activity"/>
    <property type="evidence" value="ECO:0007669"/>
    <property type="project" value="InterPro"/>
</dbReference>
<evidence type="ECO:0000256" key="8">
    <source>
        <dbReference type="SAM" id="SignalP"/>
    </source>
</evidence>
<comment type="caution">
    <text evidence="10">The sequence shown here is derived from an EMBL/GenBank/DDBJ whole genome shotgun (WGS) entry which is preliminary data.</text>
</comment>
<gene>
    <name evidence="10" type="ORF">PMACD_LOCUS3764</name>
</gene>
<dbReference type="Proteomes" id="UP000663880">
    <property type="component" value="Unassembled WGS sequence"/>
</dbReference>
<dbReference type="GO" id="GO:0005615">
    <property type="term" value="C:extracellular space"/>
    <property type="evidence" value="ECO:0007669"/>
    <property type="project" value="TreeGrafter"/>
</dbReference>
<keyword evidence="11" id="KW-1185">Reference proteome</keyword>
<evidence type="ECO:0000256" key="5">
    <source>
        <dbReference type="ARBA" id="ARBA00022833"/>
    </source>
</evidence>
<comment type="caution">
    <text evidence="7">Lacks conserved residue(s) required for the propagation of feature annotation.</text>
</comment>
<keyword evidence="8" id="KW-0732">Signal</keyword>
<keyword evidence="6" id="KW-0482">Metalloprotease</keyword>
<protein>
    <recommendedName>
        <fullName evidence="9">Peptidase M14 domain-containing protein</fullName>
    </recommendedName>
</protein>
<dbReference type="SUPFAM" id="SSF53187">
    <property type="entry name" value="Zn-dependent exopeptidases"/>
    <property type="match status" value="1"/>
</dbReference>
<sequence>MRSLTSYFTNTLLLVSLYICFIPEKRQNVEELEIWIDPRFKSRRYTQNRRFKEIVKEGHSKTTTPVRKKYEIVKKMKRKAQNGSKVEEFLAPSQHNNLTSRQAKNELKSHKGVFRAHSKWPVMNVSWPKVAPQIRAKHVSKRVTQMMLQEEPEISTRYIPLDDEDGSEFLSPYAIKQQLSRISSKFPNTNITIEVIGRTVEYNDLVLMKISEMNDLQRHFRAEDDKYADEAPQKKIVFIVHGLSVMGISSIDCLSHDKEFTKLLSYYLTHLDNFDIFLIPLANPDGFTASQHKTIWNKNVSPQNACPGVNIDRNFDVAWNSSNIISSCSQQYPGTSPFSEAESRAIRDVFHKYGHKIVAYMHVHAGSYAPSIYKGEAVLYPRGFSEVQSDDDKYIDLKGDIDEAMRNASFKTVSVSVDTLHNWYGRVFGSSVDYASTIYGIPFSLELVMQLYDKHILDTVELYEESALSQVWNRVIDVIFTNIWRHIHETDT</sequence>
<proteinExistence type="inferred from homology"/>
<evidence type="ECO:0000256" key="4">
    <source>
        <dbReference type="ARBA" id="ARBA00022801"/>
    </source>
</evidence>
<dbReference type="EMBL" id="CAJOBZ010000006">
    <property type="protein sequence ID" value="CAF4806366.1"/>
    <property type="molecule type" value="Genomic_DNA"/>
</dbReference>
<evidence type="ECO:0000256" key="2">
    <source>
        <dbReference type="ARBA" id="ARBA00005988"/>
    </source>
</evidence>
<evidence type="ECO:0000313" key="10">
    <source>
        <dbReference type="EMBL" id="CAF4806366.1"/>
    </source>
</evidence>
<accession>A0A821PPF6</accession>
<dbReference type="PANTHER" id="PTHR11705:SF143">
    <property type="entry name" value="SLL0236 PROTEIN"/>
    <property type="match status" value="1"/>
</dbReference>
<evidence type="ECO:0000313" key="11">
    <source>
        <dbReference type="Proteomes" id="UP000663880"/>
    </source>
</evidence>
<evidence type="ECO:0000256" key="3">
    <source>
        <dbReference type="ARBA" id="ARBA00022670"/>
    </source>
</evidence>
<feature type="signal peptide" evidence="8">
    <location>
        <begin position="1"/>
        <end position="27"/>
    </location>
</feature>
<dbReference type="OrthoDB" id="3626597at2759"/>
<evidence type="ECO:0000256" key="1">
    <source>
        <dbReference type="ARBA" id="ARBA00001947"/>
    </source>
</evidence>
<feature type="chain" id="PRO_5032440006" description="Peptidase M14 domain-containing protein" evidence="8">
    <location>
        <begin position="28"/>
        <end position="492"/>
    </location>
</feature>